<dbReference type="EMBL" id="JBBXMP010000229">
    <property type="protein sequence ID" value="KAL0059383.1"/>
    <property type="molecule type" value="Genomic_DNA"/>
</dbReference>
<comment type="caution">
    <text evidence="2">The sequence shown here is derived from an EMBL/GenBank/DDBJ whole genome shotgun (WGS) entry which is preliminary data.</text>
</comment>
<name>A0ABR2ZDK0_9AGAR</name>
<feature type="region of interest" description="Disordered" evidence="1">
    <location>
        <begin position="54"/>
        <end position="85"/>
    </location>
</feature>
<reference evidence="2 3" key="1">
    <citation type="submission" date="2024-05" db="EMBL/GenBank/DDBJ databases">
        <title>A draft genome resource for the thread blight pathogen Marasmius tenuissimus strain MS-2.</title>
        <authorList>
            <person name="Yulfo-Soto G.E."/>
            <person name="Baruah I.K."/>
            <person name="Amoako-Attah I."/>
            <person name="Bukari Y."/>
            <person name="Meinhardt L.W."/>
            <person name="Bailey B.A."/>
            <person name="Cohen S.P."/>
        </authorList>
    </citation>
    <scope>NUCLEOTIDE SEQUENCE [LARGE SCALE GENOMIC DNA]</scope>
    <source>
        <strain evidence="2 3">MS-2</strain>
    </source>
</reference>
<keyword evidence="3" id="KW-1185">Reference proteome</keyword>
<dbReference type="Proteomes" id="UP001437256">
    <property type="component" value="Unassembled WGS sequence"/>
</dbReference>
<proteinExistence type="predicted"/>
<accession>A0ABR2ZDK0</accession>
<evidence type="ECO:0000313" key="2">
    <source>
        <dbReference type="EMBL" id="KAL0059383.1"/>
    </source>
</evidence>
<sequence>MAGLAPTLIIVRAAHGKSVNSVNQMMSLQMQFADPQLAQQKSTILGVDVDFHSRATDNPAATSTGDSSERLSDGLGEGAVGEKMV</sequence>
<protein>
    <submittedName>
        <fullName evidence="2">Uncharacterized protein</fullName>
    </submittedName>
</protein>
<gene>
    <name evidence="2" type="ORF">AAF712_013861</name>
</gene>
<evidence type="ECO:0000256" key="1">
    <source>
        <dbReference type="SAM" id="MobiDB-lite"/>
    </source>
</evidence>
<organism evidence="2 3">
    <name type="scientific">Marasmius tenuissimus</name>
    <dbReference type="NCBI Taxonomy" id="585030"/>
    <lineage>
        <taxon>Eukaryota</taxon>
        <taxon>Fungi</taxon>
        <taxon>Dikarya</taxon>
        <taxon>Basidiomycota</taxon>
        <taxon>Agaricomycotina</taxon>
        <taxon>Agaricomycetes</taxon>
        <taxon>Agaricomycetidae</taxon>
        <taxon>Agaricales</taxon>
        <taxon>Marasmiineae</taxon>
        <taxon>Marasmiaceae</taxon>
        <taxon>Marasmius</taxon>
    </lineage>
</organism>
<evidence type="ECO:0000313" key="3">
    <source>
        <dbReference type="Proteomes" id="UP001437256"/>
    </source>
</evidence>